<dbReference type="GO" id="GO:0046872">
    <property type="term" value="F:metal ion binding"/>
    <property type="evidence" value="ECO:0007669"/>
    <property type="project" value="UniProtKB-KW"/>
</dbReference>
<dbReference type="Gene3D" id="1.10.340.30">
    <property type="entry name" value="Hypothetical protein, domain 2"/>
    <property type="match status" value="1"/>
</dbReference>
<evidence type="ECO:0000256" key="3">
    <source>
        <dbReference type="ARBA" id="ARBA00022485"/>
    </source>
</evidence>
<evidence type="ECO:0000313" key="13">
    <source>
        <dbReference type="Proteomes" id="UP000430670"/>
    </source>
</evidence>
<dbReference type="InterPro" id="IPR004035">
    <property type="entry name" value="Endouclease-III_FeS-bd_BS"/>
</dbReference>
<dbReference type="InterPro" id="IPR003265">
    <property type="entry name" value="HhH-GPD_domain"/>
</dbReference>
<keyword evidence="5" id="KW-0227">DNA damage</keyword>
<dbReference type="PIRSF" id="PIRSF001435">
    <property type="entry name" value="Nth"/>
    <property type="match status" value="1"/>
</dbReference>
<comment type="caution">
    <text evidence="12">The sequence shown here is derived from an EMBL/GenBank/DDBJ whole genome shotgun (WGS) entry which is preliminary data.</text>
</comment>
<comment type="cofactor">
    <cofactor evidence="1">
        <name>[4Fe-4S] cluster</name>
        <dbReference type="ChEBI" id="CHEBI:49883"/>
    </cofactor>
</comment>
<dbReference type="GO" id="GO:0004519">
    <property type="term" value="F:endonuclease activity"/>
    <property type="evidence" value="ECO:0007669"/>
    <property type="project" value="UniProtKB-KW"/>
</dbReference>
<evidence type="ECO:0000256" key="5">
    <source>
        <dbReference type="ARBA" id="ARBA00022763"/>
    </source>
</evidence>
<evidence type="ECO:0000256" key="6">
    <source>
        <dbReference type="ARBA" id="ARBA00022801"/>
    </source>
</evidence>
<dbReference type="EMBL" id="WNKU01000008">
    <property type="protein sequence ID" value="MTV49161.1"/>
    <property type="molecule type" value="Genomic_DNA"/>
</dbReference>
<evidence type="ECO:0000256" key="7">
    <source>
        <dbReference type="ARBA" id="ARBA00023004"/>
    </source>
</evidence>
<dbReference type="InterPro" id="IPR023170">
    <property type="entry name" value="HhH_base_excis_C"/>
</dbReference>
<keyword evidence="9" id="KW-0234">DNA repair</keyword>
<dbReference type="PANTHER" id="PTHR10359">
    <property type="entry name" value="A/G-SPECIFIC ADENINE GLYCOSYLASE/ENDONUCLEASE III"/>
    <property type="match status" value="1"/>
</dbReference>
<keyword evidence="4" id="KW-0479">Metal-binding</keyword>
<keyword evidence="7" id="KW-0408">Iron</keyword>
<keyword evidence="13" id="KW-1185">Reference proteome</keyword>
<feature type="domain" description="HhH-GPD" evidence="11">
    <location>
        <begin position="33"/>
        <end position="192"/>
    </location>
</feature>
<accession>A0A6I3SJS4</accession>
<dbReference type="Gene3D" id="1.10.1670.10">
    <property type="entry name" value="Helix-hairpin-Helix base-excision DNA repair enzymes (C-terminal)"/>
    <property type="match status" value="1"/>
</dbReference>
<dbReference type="GO" id="GO:0016798">
    <property type="term" value="F:hydrolase activity, acting on glycosyl bonds"/>
    <property type="evidence" value="ECO:0007669"/>
    <property type="project" value="UniProtKB-KW"/>
</dbReference>
<evidence type="ECO:0000256" key="2">
    <source>
        <dbReference type="ARBA" id="ARBA00008343"/>
    </source>
</evidence>
<dbReference type="InterPro" id="IPR011257">
    <property type="entry name" value="DNA_glycosylase"/>
</dbReference>
<evidence type="ECO:0000256" key="9">
    <source>
        <dbReference type="ARBA" id="ARBA00023204"/>
    </source>
</evidence>
<keyword evidence="12" id="KW-0540">Nuclease</keyword>
<reference evidence="12 13" key="1">
    <citation type="submission" date="2019-11" db="EMBL/GenBank/DDBJ databases">
        <title>Whole-genome sequence of a the green, strictly anaerobic photosynthetic bacterium Heliobacillus mobilis DSM 6151.</title>
        <authorList>
            <person name="Kyndt J.A."/>
            <person name="Meyer T.E."/>
        </authorList>
    </citation>
    <scope>NUCLEOTIDE SEQUENCE [LARGE SCALE GENOMIC DNA]</scope>
    <source>
        <strain evidence="12 13">DSM 6151</strain>
    </source>
</reference>
<protein>
    <submittedName>
        <fullName evidence="12">Endonuclease III domain-containing protein</fullName>
    </submittedName>
</protein>
<evidence type="ECO:0000256" key="4">
    <source>
        <dbReference type="ARBA" id="ARBA00022723"/>
    </source>
</evidence>
<dbReference type="OrthoDB" id="9800977at2"/>
<gene>
    <name evidence="12" type="ORF">GJ688_09225</name>
</gene>
<dbReference type="GO" id="GO:0006284">
    <property type="term" value="P:base-excision repair"/>
    <property type="evidence" value="ECO:0007669"/>
    <property type="project" value="InterPro"/>
</dbReference>
<name>A0A6I3SJS4_HELMO</name>
<organism evidence="12 13">
    <name type="scientific">Heliobacterium mobile</name>
    <name type="common">Heliobacillus mobilis</name>
    <dbReference type="NCBI Taxonomy" id="28064"/>
    <lineage>
        <taxon>Bacteria</taxon>
        <taxon>Bacillati</taxon>
        <taxon>Bacillota</taxon>
        <taxon>Clostridia</taxon>
        <taxon>Eubacteriales</taxon>
        <taxon>Heliobacteriaceae</taxon>
        <taxon>Heliobacterium</taxon>
    </lineage>
</organism>
<dbReference type="PANTHER" id="PTHR10359:SF19">
    <property type="entry name" value="DNA REPAIR GLYCOSYLASE MJ1434-RELATED"/>
    <property type="match status" value="1"/>
</dbReference>
<evidence type="ECO:0000259" key="11">
    <source>
        <dbReference type="SMART" id="SM00478"/>
    </source>
</evidence>
<evidence type="ECO:0000313" key="12">
    <source>
        <dbReference type="EMBL" id="MTV49161.1"/>
    </source>
</evidence>
<sequence>MLLEIYQRLLNSYGPRHWWPAETIFEVVIGAILTQNVAWKNVETAIENLKRENRMSFEALASISHQELADLIRSTRYYNQKAARLQEFARLILVEYDGKLENLFQPGVPELRKRLLDIRGIGKETADSIILYAAQKPIFVVDAYTRRTFSRIGLLPMDATYEAMQDLFANHLDEDLYMFQEYHAQIVGHGNRVCLARRPRCFECPLGEYCRKEGDLIGSLCCDEPSSLPD</sequence>
<keyword evidence="8" id="KW-0411">Iron-sulfur</keyword>
<evidence type="ECO:0000256" key="10">
    <source>
        <dbReference type="ARBA" id="ARBA00023295"/>
    </source>
</evidence>
<dbReference type="CDD" id="cd00056">
    <property type="entry name" value="ENDO3c"/>
    <property type="match status" value="1"/>
</dbReference>
<dbReference type="Proteomes" id="UP000430670">
    <property type="component" value="Unassembled WGS sequence"/>
</dbReference>
<evidence type="ECO:0000256" key="1">
    <source>
        <dbReference type="ARBA" id="ARBA00001966"/>
    </source>
</evidence>
<keyword evidence="12" id="KW-0255">Endonuclease</keyword>
<dbReference type="SUPFAM" id="SSF48150">
    <property type="entry name" value="DNA-glycosylase"/>
    <property type="match status" value="1"/>
</dbReference>
<dbReference type="SMART" id="SM00478">
    <property type="entry name" value="ENDO3c"/>
    <property type="match status" value="1"/>
</dbReference>
<dbReference type="Pfam" id="PF00730">
    <property type="entry name" value="HhH-GPD"/>
    <property type="match status" value="1"/>
</dbReference>
<keyword evidence="3" id="KW-0004">4Fe-4S</keyword>
<evidence type="ECO:0000256" key="8">
    <source>
        <dbReference type="ARBA" id="ARBA00023014"/>
    </source>
</evidence>
<proteinExistence type="inferred from homology"/>
<dbReference type="AlphaFoldDB" id="A0A6I3SJS4"/>
<dbReference type="GO" id="GO:0051539">
    <property type="term" value="F:4 iron, 4 sulfur cluster binding"/>
    <property type="evidence" value="ECO:0007669"/>
    <property type="project" value="UniProtKB-KW"/>
</dbReference>
<keyword evidence="6" id="KW-0378">Hydrolase</keyword>
<keyword evidence="10" id="KW-0326">Glycosidase</keyword>
<comment type="similarity">
    <text evidence="2">Belongs to the Nth/MutY family.</text>
</comment>
<dbReference type="PROSITE" id="PS00764">
    <property type="entry name" value="ENDONUCLEASE_III_1"/>
    <property type="match status" value="1"/>
</dbReference>